<sequence>MQRLAPSNRSFDRFRIGTWRGDDHIALLSPKPGTMPTQPGIARALDEVRHRGYHSVLTPALAAGEQQPFHAAGFELHERLHLLRRDLAHLGRLDQYEPVDGRAGHNMATSERPAIRRGRRRDIPTALHIDGLAFEPFWRLTAEGLAEARLATPRSQFRVLGKRQVLGYHVTGCAETTGYLQRLAVHPNHAGHGFGAALVQDALQWSQRRGCTTLFVNTQETNARALSLYLRLGFELETTGLAVLRLDIDGRA</sequence>
<evidence type="ECO:0000256" key="2">
    <source>
        <dbReference type="ARBA" id="ARBA00023315"/>
    </source>
</evidence>
<evidence type="ECO:0000313" key="5">
    <source>
        <dbReference type="EMBL" id="CAB4951717.1"/>
    </source>
</evidence>
<gene>
    <name evidence="4" type="ORF">UFOPK1392_01645</name>
    <name evidence="5" type="ORF">UFOPK3733_01919</name>
</gene>
<dbReference type="InterPro" id="IPR050832">
    <property type="entry name" value="Bact_Acetyltransf"/>
</dbReference>
<organism evidence="5">
    <name type="scientific">freshwater metagenome</name>
    <dbReference type="NCBI Taxonomy" id="449393"/>
    <lineage>
        <taxon>unclassified sequences</taxon>
        <taxon>metagenomes</taxon>
        <taxon>ecological metagenomes</taxon>
    </lineage>
</organism>
<dbReference type="Pfam" id="PF00583">
    <property type="entry name" value="Acetyltransf_1"/>
    <property type="match status" value="1"/>
</dbReference>
<keyword evidence="1" id="KW-0808">Transferase</keyword>
<name>A0A6J7K8A8_9ZZZZ</name>
<protein>
    <submittedName>
        <fullName evidence="5">Unannotated protein</fullName>
    </submittedName>
</protein>
<dbReference type="PANTHER" id="PTHR43877:SF2">
    <property type="entry name" value="AMINOALKYLPHOSPHONATE N-ACETYLTRANSFERASE-RELATED"/>
    <property type="match status" value="1"/>
</dbReference>
<evidence type="ECO:0000313" key="4">
    <source>
        <dbReference type="EMBL" id="CAB4323883.1"/>
    </source>
</evidence>
<evidence type="ECO:0000259" key="3">
    <source>
        <dbReference type="PROSITE" id="PS51186"/>
    </source>
</evidence>
<accession>A0A6J7K8A8</accession>
<dbReference type="PROSITE" id="PS51186">
    <property type="entry name" value="GNAT"/>
    <property type="match status" value="1"/>
</dbReference>
<dbReference type="GO" id="GO:0016747">
    <property type="term" value="F:acyltransferase activity, transferring groups other than amino-acyl groups"/>
    <property type="evidence" value="ECO:0007669"/>
    <property type="project" value="InterPro"/>
</dbReference>
<dbReference type="SUPFAM" id="SSF55729">
    <property type="entry name" value="Acyl-CoA N-acyltransferases (Nat)"/>
    <property type="match status" value="1"/>
</dbReference>
<dbReference type="EMBL" id="CAFBNC010000131">
    <property type="protein sequence ID" value="CAB4951717.1"/>
    <property type="molecule type" value="Genomic_DNA"/>
</dbReference>
<dbReference type="EMBL" id="CAEMXZ010000081">
    <property type="protein sequence ID" value="CAB4323883.1"/>
    <property type="molecule type" value="Genomic_DNA"/>
</dbReference>
<evidence type="ECO:0000256" key="1">
    <source>
        <dbReference type="ARBA" id="ARBA00022679"/>
    </source>
</evidence>
<feature type="domain" description="N-acetyltransferase" evidence="3">
    <location>
        <begin position="113"/>
        <end position="252"/>
    </location>
</feature>
<dbReference type="Gene3D" id="3.40.630.30">
    <property type="match status" value="1"/>
</dbReference>
<dbReference type="CDD" id="cd04301">
    <property type="entry name" value="NAT_SF"/>
    <property type="match status" value="1"/>
</dbReference>
<dbReference type="InterPro" id="IPR016181">
    <property type="entry name" value="Acyl_CoA_acyltransferase"/>
</dbReference>
<dbReference type="AlphaFoldDB" id="A0A6J7K8A8"/>
<reference evidence="5" key="1">
    <citation type="submission" date="2020-05" db="EMBL/GenBank/DDBJ databases">
        <authorList>
            <person name="Chiriac C."/>
            <person name="Salcher M."/>
            <person name="Ghai R."/>
            <person name="Kavagutti S V."/>
        </authorList>
    </citation>
    <scope>NUCLEOTIDE SEQUENCE</scope>
</reference>
<dbReference type="PANTHER" id="PTHR43877">
    <property type="entry name" value="AMINOALKYLPHOSPHONATE N-ACETYLTRANSFERASE-RELATED-RELATED"/>
    <property type="match status" value="1"/>
</dbReference>
<keyword evidence="2" id="KW-0012">Acyltransferase</keyword>
<dbReference type="InterPro" id="IPR000182">
    <property type="entry name" value="GNAT_dom"/>
</dbReference>
<proteinExistence type="predicted"/>